<dbReference type="Proteomes" id="UP001153620">
    <property type="component" value="Chromosome 2"/>
</dbReference>
<dbReference type="GO" id="GO:0005886">
    <property type="term" value="C:plasma membrane"/>
    <property type="evidence" value="ECO:0007669"/>
    <property type="project" value="TreeGrafter"/>
</dbReference>
<feature type="transmembrane region" description="Helical" evidence="8">
    <location>
        <begin position="74"/>
        <end position="95"/>
    </location>
</feature>
<evidence type="ECO:0000256" key="7">
    <source>
        <dbReference type="SAM" id="MobiDB-lite"/>
    </source>
</evidence>
<feature type="transmembrane region" description="Helical" evidence="8">
    <location>
        <begin position="163"/>
        <end position="181"/>
    </location>
</feature>
<dbReference type="GO" id="GO:0015459">
    <property type="term" value="F:potassium channel regulator activity"/>
    <property type="evidence" value="ECO:0007669"/>
    <property type="project" value="TreeGrafter"/>
</dbReference>
<dbReference type="Gene3D" id="1.20.1250.20">
    <property type="entry name" value="MFS general substrate transporter like domains"/>
    <property type="match status" value="2"/>
</dbReference>
<evidence type="ECO:0000256" key="2">
    <source>
        <dbReference type="ARBA" id="ARBA00009172"/>
    </source>
</evidence>
<comment type="similarity">
    <text evidence="2">Belongs to the unc-93 family.</text>
</comment>
<dbReference type="InterPro" id="IPR036259">
    <property type="entry name" value="MFS_trans_sf"/>
</dbReference>
<evidence type="ECO:0000256" key="6">
    <source>
        <dbReference type="ARBA" id="ARBA00023180"/>
    </source>
</evidence>
<feature type="transmembrane region" description="Helical" evidence="8">
    <location>
        <begin position="361"/>
        <end position="380"/>
    </location>
</feature>
<dbReference type="OrthoDB" id="78663at2759"/>
<dbReference type="FunFam" id="1.20.1250.20:FF:000290">
    <property type="entry name" value="Unc-93 homolog A"/>
    <property type="match status" value="1"/>
</dbReference>
<gene>
    <name evidence="9" type="ORF">CHIRRI_LOCUS8940</name>
</gene>
<evidence type="ECO:0000256" key="3">
    <source>
        <dbReference type="ARBA" id="ARBA00022692"/>
    </source>
</evidence>
<feature type="compositionally biased region" description="Acidic residues" evidence="7">
    <location>
        <begin position="504"/>
        <end position="522"/>
    </location>
</feature>
<feature type="transmembrane region" description="Helical" evidence="8">
    <location>
        <begin position="392"/>
        <end position="416"/>
    </location>
</feature>
<feature type="transmembrane region" description="Helical" evidence="8">
    <location>
        <begin position="300"/>
        <end position="320"/>
    </location>
</feature>
<dbReference type="PANTHER" id="PTHR19444:SF13">
    <property type="entry name" value="PROTEIN UNC-93 HOMOLOG A"/>
    <property type="match status" value="1"/>
</dbReference>
<reference evidence="9" key="1">
    <citation type="submission" date="2022-01" db="EMBL/GenBank/DDBJ databases">
        <authorList>
            <person name="King R."/>
        </authorList>
    </citation>
    <scope>NUCLEOTIDE SEQUENCE</scope>
</reference>
<evidence type="ECO:0000256" key="5">
    <source>
        <dbReference type="ARBA" id="ARBA00023136"/>
    </source>
</evidence>
<keyword evidence="5 8" id="KW-0472">Membrane</keyword>
<accession>A0A9N9RW61</accession>
<dbReference type="GO" id="GO:0055120">
    <property type="term" value="C:striated muscle dense body"/>
    <property type="evidence" value="ECO:0007669"/>
    <property type="project" value="TreeGrafter"/>
</dbReference>
<feature type="transmembrane region" description="Helical" evidence="8">
    <location>
        <begin position="37"/>
        <end position="54"/>
    </location>
</feature>
<dbReference type="InterPro" id="IPR010291">
    <property type="entry name" value="Ion_channel_UNC-93"/>
</dbReference>
<evidence type="ECO:0000256" key="4">
    <source>
        <dbReference type="ARBA" id="ARBA00022989"/>
    </source>
</evidence>
<feature type="transmembrane region" description="Helical" evidence="8">
    <location>
        <begin position="126"/>
        <end position="142"/>
    </location>
</feature>
<dbReference type="InterPro" id="IPR051951">
    <property type="entry name" value="UNC-93_regulatory"/>
</dbReference>
<name>A0A9N9RW61_9DIPT</name>
<feature type="transmembrane region" description="Helical" evidence="8">
    <location>
        <begin position="452"/>
        <end position="469"/>
    </location>
</feature>
<keyword evidence="6" id="KW-0325">Glycoprotein</keyword>
<evidence type="ECO:0008006" key="11">
    <source>
        <dbReference type="Google" id="ProtNLM"/>
    </source>
</evidence>
<protein>
    <recommendedName>
        <fullName evidence="11">UNC93-like protein</fullName>
    </recommendedName>
</protein>
<keyword evidence="4 8" id="KW-1133">Transmembrane helix</keyword>
<dbReference type="SUPFAM" id="SSF103473">
    <property type="entry name" value="MFS general substrate transporter"/>
    <property type="match status" value="1"/>
</dbReference>
<dbReference type="CDD" id="cd17406">
    <property type="entry name" value="MFS_unc93A_like"/>
    <property type="match status" value="1"/>
</dbReference>
<comment type="subcellular location">
    <subcellularLocation>
        <location evidence="1">Membrane</location>
        <topology evidence="1">Multi-pass membrane protein</topology>
    </subcellularLocation>
</comment>
<dbReference type="GO" id="GO:0043266">
    <property type="term" value="P:regulation of potassium ion transport"/>
    <property type="evidence" value="ECO:0007669"/>
    <property type="project" value="TreeGrafter"/>
</dbReference>
<organism evidence="9 10">
    <name type="scientific">Chironomus riparius</name>
    <dbReference type="NCBI Taxonomy" id="315576"/>
    <lineage>
        <taxon>Eukaryota</taxon>
        <taxon>Metazoa</taxon>
        <taxon>Ecdysozoa</taxon>
        <taxon>Arthropoda</taxon>
        <taxon>Hexapoda</taxon>
        <taxon>Insecta</taxon>
        <taxon>Pterygota</taxon>
        <taxon>Neoptera</taxon>
        <taxon>Endopterygota</taxon>
        <taxon>Diptera</taxon>
        <taxon>Nematocera</taxon>
        <taxon>Chironomoidea</taxon>
        <taxon>Chironomidae</taxon>
        <taxon>Chironominae</taxon>
        <taxon>Chironomus</taxon>
    </lineage>
</organism>
<reference evidence="9" key="2">
    <citation type="submission" date="2022-10" db="EMBL/GenBank/DDBJ databases">
        <authorList>
            <consortium name="ENA_rothamsted_submissions"/>
            <consortium name="culmorum"/>
            <person name="King R."/>
        </authorList>
    </citation>
    <scope>NUCLEOTIDE SEQUENCE</scope>
</reference>
<evidence type="ECO:0000313" key="10">
    <source>
        <dbReference type="Proteomes" id="UP001153620"/>
    </source>
</evidence>
<dbReference type="GO" id="GO:0006937">
    <property type="term" value="P:regulation of muscle contraction"/>
    <property type="evidence" value="ECO:0007669"/>
    <property type="project" value="TreeGrafter"/>
</dbReference>
<feature type="region of interest" description="Disordered" evidence="7">
    <location>
        <begin position="484"/>
        <end position="522"/>
    </location>
</feature>
<feature type="transmembrane region" description="Helical" evidence="8">
    <location>
        <begin position="428"/>
        <end position="446"/>
    </location>
</feature>
<feature type="transmembrane region" description="Helical" evidence="8">
    <location>
        <begin position="332"/>
        <end position="354"/>
    </location>
</feature>
<feature type="transmembrane region" description="Helical" evidence="8">
    <location>
        <begin position="239"/>
        <end position="261"/>
    </location>
</feature>
<evidence type="ECO:0000256" key="1">
    <source>
        <dbReference type="ARBA" id="ARBA00004141"/>
    </source>
</evidence>
<dbReference type="Pfam" id="PF05978">
    <property type="entry name" value="UNC-93"/>
    <property type="match status" value="1"/>
</dbReference>
<dbReference type="AlphaFoldDB" id="A0A9N9RW61"/>
<evidence type="ECO:0000256" key="8">
    <source>
        <dbReference type="SAM" id="Phobius"/>
    </source>
</evidence>
<proteinExistence type="inferred from homology"/>
<keyword evidence="3 8" id="KW-0812">Transmembrane</keyword>
<keyword evidence="10" id="KW-1185">Reference proteome</keyword>
<sequence>MHSGFHSDDENHQKKDVVDTASIREKVKLARSEKWRILKNIIVVSVAFMVQFTAFQGTANLQSSINTKDSLGTISLAAIYGSLVLSCIFLPTLLIRKFTVKWALFFSMLCYAPYIAAQFYPKFYTLIPAGILVGLGAAPMWASKATYLTQLGQVYAKLTEQSVEAIIVRFFGFFFLAWQSAELWGNLISSLVLSSGAHGSGGSGGSNYSEAELDLCGASFCVEELHENANLQRPPDSEIFTISIIYLTCIGAAVTIIAIFMDPLSRYGERRRGSISAQETSGIQLLAATIRQMKKPNQQLLIPLTVFIGIEQAFIGADFTQAYVSCALGIHQIGYVMIVFGVVNAICSIIFGTIMKYTGRFVIIIFGTVVHMGIFTYILFWRPHPDHKFVFFLISGLWGVSDAVWQTQINGIYGALFRRNKEAAFSNYRLWESVGFVIAYVYSTLICTSMKLYIVITVLAIGTTCYIIVEIRQLRKERKQKELEKKLEEPHNQLPVEPTRGIDDETDDEKDELEEDIVVTHL</sequence>
<dbReference type="PANTHER" id="PTHR19444">
    <property type="entry name" value="UNC-93 RELATED"/>
    <property type="match status" value="1"/>
</dbReference>
<dbReference type="EMBL" id="OU895878">
    <property type="protein sequence ID" value="CAG9806075.1"/>
    <property type="molecule type" value="Genomic_DNA"/>
</dbReference>
<evidence type="ECO:0000313" key="9">
    <source>
        <dbReference type="EMBL" id="CAG9806075.1"/>
    </source>
</evidence>
<feature type="transmembrane region" description="Helical" evidence="8">
    <location>
        <begin position="102"/>
        <end position="120"/>
    </location>
</feature>